<feature type="region of interest" description="Disordered" evidence="1">
    <location>
        <begin position="1"/>
        <end position="37"/>
    </location>
</feature>
<dbReference type="PANTHER" id="PTHR24104:SF25">
    <property type="entry name" value="PROTEIN LIN-41"/>
    <property type="match status" value="1"/>
</dbReference>
<proteinExistence type="predicted"/>
<dbReference type="PANTHER" id="PTHR24104">
    <property type="entry name" value="E3 UBIQUITIN-PROTEIN LIGASE NHLRC1-RELATED"/>
    <property type="match status" value="1"/>
</dbReference>
<dbReference type="GO" id="GO:0043161">
    <property type="term" value="P:proteasome-mediated ubiquitin-dependent protein catabolic process"/>
    <property type="evidence" value="ECO:0007669"/>
    <property type="project" value="TreeGrafter"/>
</dbReference>
<dbReference type="GO" id="GO:0008270">
    <property type="term" value="F:zinc ion binding"/>
    <property type="evidence" value="ECO:0007669"/>
    <property type="project" value="UniProtKB-KW"/>
</dbReference>
<accession>A0A9D4IX95</accession>
<name>A0A9D4IX95_DREPO</name>
<sequence>MPGKHSERASRSMRTGLSGGLGFDLEPDRGLSPVGEGYSRKVQELELTDMRSGSSRHAENEQYEVSGVLKENESEIVISTSPSQRKTNQKCIPVDGTHNNGDNEKALTPNTRSASKPGNGDRNCSEVSAEYRTYSGISSASSEVDIPLPAFSRMSDTSIVTHTSEPTPEVDENGFDFFCFDHGILVTRKEAVEHTECENLIPAQEWAEAQTVERDRSVVETRLMQFDMFAARMVEDRQELQKQLDNQKDEVTENFLDVMEDLIAHLLKKQQQFMSHVAEVHLKQSRGIDEQIKRCQRVQKDTRAFMDQLANCEVGSEKFKSLKRTIQEKCPVYEEILRLDFNNSTRLTYEYRQNPLVEQVFGKLSSLGDVIVRPHPSTLPGFLSASEVIEFAKKSINMVSVNEGASVNDENKCCFTGGTFISGGRLILADWNNGCLKLFNKNAIPTHRLALPNAPWDVKLLSYDQVIVTVPGDKLVLIVQCSLDKGMEIVTTFQTDAECWGAAPLNGDLVAMTTDPWSRSPIIKVYTLKGKLTSFYEKNGSGEALFTYPEHITTDASKEVLYISDSKKNSVIALTLGGCLLFRYSHKDLRCPSGLAVDTQGNLYICGKESNNIHQVTSSGQLVRILLQNEVQSPRAICMGEGERILLTSVNCDTCNEFLVVQME</sequence>
<dbReference type="Gene3D" id="2.120.10.30">
    <property type="entry name" value="TolB, C-terminal domain"/>
    <property type="match status" value="1"/>
</dbReference>
<dbReference type="EMBL" id="JAIWYP010000008">
    <property type="protein sequence ID" value="KAH3788164.1"/>
    <property type="molecule type" value="Genomic_DNA"/>
</dbReference>
<gene>
    <name evidence="2" type="ORF">DPMN_166296</name>
</gene>
<dbReference type="GO" id="GO:0000209">
    <property type="term" value="P:protein polyubiquitination"/>
    <property type="evidence" value="ECO:0007669"/>
    <property type="project" value="TreeGrafter"/>
</dbReference>
<evidence type="ECO:0000313" key="3">
    <source>
        <dbReference type="Proteomes" id="UP000828390"/>
    </source>
</evidence>
<comment type="caution">
    <text evidence="2">The sequence shown here is derived from an EMBL/GenBank/DDBJ whole genome shotgun (WGS) entry which is preliminary data.</text>
</comment>
<dbReference type="AlphaFoldDB" id="A0A9D4IX95"/>
<dbReference type="SUPFAM" id="SSF101898">
    <property type="entry name" value="NHL repeat"/>
    <property type="match status" value="1"/>
</dbReference>
<dbReference type="Proteomes" id="UP000828390">
    <property type="component" value="Unassembled WGS sequence"/>
</dbReference>
<dbReference type="GO" id="GO:0061630">
    <property type="term" value="F:ubiquitin protein ligase activity"/>
    <property type="evidence" value="ECO:0007669"/>
    <property type="project" value="TreeGrafter"/>
</dbReference>
<dbReference type="InterPro" id="IPR011042">
    <property type="entry name" value="6-blade_b-propeller_TolB-like"/>
</dbReference>
<evidence type="ECO:0000256" key="1">
    <source>
        <dbReference type="SAM" id="MobiDB-lite"/>
    </source>
</evidence>
<dbReference type="OrthoDB" id="6093297at2759"/>
<reference evidence="2" key="1">
    <citation type="journal article" date="2019" name="bioRxiv">
        <title>The Genome of the Zebra Mussel, Dreissena polymorpha: A Resource for Invasive Species Research.</title>
        <authorList>
            <person name="McCartney M.A."/>
            <person name="Auch B."/>
            <person name="Kono T."/>
            <person name="Mallez S."/>
            <person name="Zhang Y."/>
            <person name="Obille A."/>
            <person name="Becker A."/>
            <person name="Abrahante J.E."/>
            <person name="Garbe J."/>
            <person name="Badalamenti J.P."/>
            <person name="Herman A."/>
            <person name="Mangelson H."/>
            <person name="Liachko I."/>
            <person name="Sullivan S."/>
            <person name="Sone E.D."/>
            <person name="Koren S."/>
            <person name="Silverstein K.A.T."/>
            <person name="Beckman K.B."/>
            <person name="Gohl D.M."/>
        </authorList>
    </citation>
    <scope>NUCLEOTIDE SEQUENCE</scope>
    <source>
        <strain evidence="2">Duluth1</strain>
        <tissue evidence="2">Whole animal</tissue>
    </source>
</reference>
<feature type="compositionally biased region" description="Basic and acidic residues" evidence="1">
    <location>
        <begin position="1"/>
        <end position="10"/>
    </location>
</feature>
<organism evidence="2 3">
    <name type="scientific">Dreissena polymorpha</name>
    <name type="common">Zebra mussel</name>
    <name type="synonym">Mytilus polymorpha</name>
    <dbReference type="NCBI Taxonomy" id="45954"/>
    <lineage>
        <taxon>Eukaryota</taxon>
        <taxon>Metazoa</taxon>
        <taxon>Spiralia</taxon>
        <taxon>Lophotrochozoa</taxon>
        <taxon>Mollusca</taxon>
        <taxon>Bivalvia</taxon>
        <taxon>Autobranchia</taxon>
        <taxon>Heteroconchia</taxon>
        <taxon>Euheterodonta</taxon>
        <taxon>Imparidentia</taxon>
        <taxon>Neoheterodontei</taxon>
        <taxon>Myida</taxon>
        <taxon>Dreissenoidea</taxon>
        <taxon>Dreissenidae</taxon>
        <taxon>Dreissena</taxon>
    </lineage>
</organism>
<feature type="compositionally biased region" description="Polar residues" evidence="1">
    <location>
        <begin position="80"/>
        <end position="90"/>
    </location>
</feature>
<evidence type="ECO:0000313" key="2">
    <source>
        <dbReference type="EMBL" id="KAH3788164.1"/>
    </source>
</evidence>
<feature type="region of interest" description="Disordered" evidence="1">
    <location>
        <begin position="80"/>
        <end position="125"/>
    </location>
</feature>
<reference evidence="2" key="2">
    <citation type="submission" date="2020-11" db="EMBL/GenBank/DDBJ databases">
        <authorList>
            <person name="McCartney M.A."/>
            <person name="Auch B."/>
            <person name="Kono T."/>
            <person name="Mallez S."/>
            <person name="Becker A."/>
            <person name="Gohl D.M."/>
            <person name="Silverstein K.A.T."/>
            <person name="Koren S."/>
            <person name="Bechman K.B."/>
            <person name="Herman A."/>
            <person name="Abrahante J.E."/>
            <person name="Garbe J."/>
        </authorList>
    </citation>
    <scope>NUCLEOTIDE SEQUENCE</scope>
    <source>
        <strain evidence="2">Duluth1</strain>
        <tissue evidence="2">Whole animal</tissue>
    </source>
</reference>
<protein>
    <submittedName>
        <fullName evidence="2">Uncharacterized protein</fullName>
    </submittedName>
</protein>
<keyword evidence="3" id="KW-1185">Reference proteome</keyword>
<dbReference type="InterPro" id="IPR050952">
    <property type="entry name" value="TRIM-NHL_E3_ligases"/>
</dbReference>